<evidence type="ECO:0000256" key="7">
    <source>
        <dbReference type="ARBA" id="ARBA00022723"/>
    </source>
</evidence>
<reference evidence="18 19" key="1">
    <citation type="submission" date="2024-03" db="EMBL/GenBank/DDBJ databases">
        <authorList>
            <person name="Martinez-Hernandez J."/>
        </authorList>
    </citation>
    <scope>NUCLEOTIDE SEQUENCE [LARGE SCALE GENOMIC DNA]</scope>
</reference>
<comment type="caution">
    <text evidence="18">The sequence shown here is derived from an EMBL/GenBank/DDBJ whole genome shotgun (WGS) entry which is preliminary data.</text>
</comment>
<proteinExistence type="inferred from homology"/>
<feature type="region of interest" description="Disordered" evidence="15">
    <location>
        <begin position="264"/>
        <end position="286"/>
    </location>
</feature>
<evidence type="ECO:0000256" key="16">
    <source>
        <dbReference type="SAM" id="Phobius"/>
    </source>
</evidence>
<evidence type="ECO:0000256" key="5">
    <source>
        <dbReference type="ARBA" id="ARBA00022679"/>
    </source>
</evidence>
<evidence type="ECO:0000313" key="18">
    <source>
        <dbReference type="EMBL" id="CAL0302212.1"/>
    </source>
</evidence>
<accession>A0AAV1VZ76</accession>
<dbReference type="FunFam" id="3.30.40.10:FF:000475">
    <property type="entry name" value="RING-H2 finger protein ATL3"/>
    <property type="match status" value="1"/>
</dbReference>
<evidence type="ECO:0000259" key="17">
    <source>
        <dbReference type="PROSITE" id="PS50089"/>
    </source>
</evidence>
<evidence type="ECO:0000256" key="6">
    <source>
        <dbReference type="ARBA" id="ARBA00022692"/>
    </source>
</evidence>
<dbReference type="GO" id="GO:0016020">
    <property type="term" value="C:membrane"/>
    <property type="evidence" value="ECO:0007669"/>
    <property type="project" value="UniProtKB-SubCell"/>
</dbReference>
<dbReference type="CDD" id="cd16461">
    <property type="entry name" value="RING-H2_EL5-like"/>
    <property type="match status" value="1"/>
</dbReference>
<organism evidence="18 19">
    <name type="scientific">Lupinus luteus</name>
    <name type="common">European yellow lupine</name>
    <dbReference type="NCBI Taxonomy" id="3873"/>
    <lineage>
        <taxon>Eukaryota</taxon>
        <taxon>Viridiplantae</taxon>
        <taxon>Streptophyta</taxon>
        <taxon>Embryophyta</taxon>
        <taxon>Tracheophyta</taxon>
        <taxon>Spermatophyta</taxon>
        <taxon>Magnoliopsida</taxon>
        <taxon>eudicotyledons</taxon>
        <taxon>Gunneridae</taxon>
        <taxon>Pentapetalae</taxon>
        <taxon>rosids</taxon>
        <taxon>fabids</taxon>
        <taxon>Fabales</taxon>
        <taxon>Fabaceae</taxon>
        <taxon>Papilionoideae</taxon>
        <taxon>50 kb inversion clade</taxon>
        <taxon>genistoids sensu lato</taxon>
        <taxon>core genistoids</taxon>
        <taxon>Genisteae</taxon>
        <taxon>Lupinus</taxon>
    </lineage>
</organism>
<evidence type="ECO:0000256" key="3">
    <source>
        <dbReference type="ARBA" id="ARBA00004906"/>
    </source>
</evidence>
<gene>
    <name evidence="18" type="ORF">LLUT_LOCUS3272</name>
</gene>
<dbReference type="EC" id="2.3.2.27" evidence="4"/>
<evidence type="ECO:0000256" key="4">
    <source>
        <dbReference type="ARBA" id="ARBA00012483"/>
    </source>
</evidence>
<name>A0AAV1VZ76_LUPLU</name>
<dbReference type="GO" id="GO:0061630">
    <property type="term" value="F:ubiquitin protein ligase activity"/>
    <property type="evidence" value="ECO:0007669"/>
    <property type="project" value="UniProtKB-EC"/>
</dbReference>
<keyword evidence="19" id="KW-1185">Reference proteome</keyword>
<sequence>MDDTSSISSQNSAESPAVEITSKIMIIGVIILFMIVIISLFIHLYAKFCLFIGGEATAPSQGPPTHSALRKGLDPLVLRSLPIFVFQPQEFKDGLECAVCLCDVVEGEKTRVLPKCNHGFHVDCIDMWFQSHSTCPLCRDPIGCQLCKSCDNSSSNNEQNVSHNSESSLETENSQVFPVNVLIWGNQTRVSSIATLLQQSSSSTSSTSTSTSCSTRHNGTLVIDIPSEITSSFVSPPSTSRFAEDDSKSPISVRMRSLKRLLSRDRRLYPMSPSRVDVEEEGESHR</sequence>
<protein>
    <recommendedName>
        <fullName evidence="4">RING-type E3 ubiquitin transferase</fullName>
        <ecNumber evidence="4">2.3.2.27</ecNumber>
    </recommendedName>
</protein>
<dbReference type="Pfam" id="PF13639">
    <property type="entry name" value="zf-RING_2"/>
    <property type="match status" value="1"/>
</dbReference>
<evidence type="ECO:0000256" key="12">
    <source>
        <dbReference type="ARBA" id="ARBA00023136"/>
    </source>
</evidence>
<dbReference type="PROSITE" id="PS50089">
    <property type="entry name" value="ZF_RING_2"/>
    <property type="match status" value="1"/>
</dbReference>
<keyword evidence="10" id="KW-0862">Zinc</keyword>
<evidence type="ECO:0000313" key="19">
    <source>
        <dbReference type="Proteomes" id="UP001497480"/>
    </source>
</evidence>
<feature type="domain" description="RING-type" evidence="17">
    <location>
        <begin position="97"/>
        <end position="139"/>
    </location>
</feature>
<keyword evidence="12 16" id="KW-0472">Membrane</keyword>
<dbReference type="PANTHER" id="PTHR46539:SF21">
    <property type="entry name" value="LOW QUALITY PROTEIN: RING-H2 FINGER PROTEIN ATL3-LIKE"/>
    <property type="match status" value="1"/>
</dbReference>
<evidence type="ECO:0000256" key="2">
    <source>
        <dbReference type="ARBA" id="ARBA00004167"/>
    </source>
</evidence>
<keyword evidence="11 16" id="KW-1133">Transmembrane helix</keyword>
<comment type="similarity">
    <text evidence="13">Belongs to the RING-type zinc finger family. ATL subfamily.</text>
</comment>
<evidence type="ECO:0000256" key="8">
    <source>
        <dbReference type="ARBA" id="ARBA00022771"/>
    </source>
</evidence>
<dbReference type="SMART" id="SM00184">
    <property type="entry name" value="RING"/>
    <property type="match status" value="1"/>
</dbReference>
<keyword evidence="8 14" id="KW-0863">Zinc-finger</keyword>
<dbReference type="AlphaFoldDB" id="A0AAV1VZ76"/>
<evidence type="ECO:0000256" key="1">
    <source>
        <dbReference type="ARBA" id="ARBA00000900"/>
    </source>
</evidence>
<evidence type="ECO:0000256" key="11">
    <source>
        <dbReference type="ARBA" id="ARBA00022989"/>
    </source>
</evidence>
<dbReference type="SUPFAM" id="SSF57850">
    <property type="entry name" value="RING/U-box"/>
    <property type="match status" value="1"/>
</dbReference>
<dbReference type="Gene3D" id="3.30.40.10">
    <property type="entry name" value="Zinc/RING finger domain, C3HC4 (zinc finger)"/>
    <property type="match status" value="1"/>
</dbReference>
<comment type="subcellular location">
    <subcellularLocation>
        <location evidence="2">Membrane</location>
        <topology evidence="2">Single-pass membrane protein</topology>
    </subcellularLocation>
</comment>
<evidence type="ECO:0000256" key="10">
    <source>
        <dbReference type="ARBA" id="ARBA00022833"/>
    </source>
</evidence>
<evidence type="ECO:0000256" key="13">
    <source>
        <dbReference type="ARBA" id="ARBA00024209"/>
    </source>
</evidence>
<keyword evidence="7" id="KW-0479">Metal-binding</keyword>
<dbReference type="InterPro" id="IPR001841">
    <property type="entry name" value="Znf_RING"/>
</dbReference>
<dbReference type="EMBL" id="CAXHTB010000002">
    <property type="protein sequence ID" value="CAL0302212.1"/>
    <property type="molecule type" value="Genomic_DNA"/>
</dbReference>
<dbReference type="Proteomes" id="UP001497480">
    <property type="component" value="Unassembled WGS sequence"/>
</dbReference>
<keyword evidence="6 16" id="KW-0812">Transmembrane</keyword>
<evidence type="ECO:0000256" key="15">
    <source>
        <dbReference type="SAM" id="MobiDB-lite"/>
    </source>
</evidence>
<comment type="catalytic activity">
    <reaction evidence="1">
        <text>S-ubiquitinyl-[E2 ubiquitin-conjugating enzyme]-L-cysteine + [acceptor protein]-L-lysine = [E2 ubiquitin-conjugating enzyme]-L-cysteine + N(6)-ubiquitinyl-[acceptor protein]-L-lysine.</text>
        <dbReference type="EC" id="2.3.2.27"/>
    </reaction>
</comment>
<keyword evidence="5" id="KW-0808">Transferase</keyword>
<dbReference type="PANTHER" id="PTHR46539">
    <property type="entry name" value="E3 UBIQUITIN-PROTEIN LIGASE ATL42"/>
    <property type="match status" value="1"/>
</dbReference>
<evidence type="ECO:0000256" key="9">
    <source>
        <dbReference type="ARBA" id="ARBA00022786"/>
    </source>
</evidence>
<evidence type="ECO:0000256" key="14">
    <source>
        <dbReference type="PROSITE-ProRule" id="PRU00175"/>
    </source>
</evidence>
<dbReference type="InterPro" id="IPR013083">
    <property type="entry name" value="Znf_RING/FYVE/PHD"/>
</dbReference>
<comment type="pathway">
    <text evidence="3">Protein modification; protein ubiquitination.</text>
</comment>
<keyword evidence="9" id="KW-0833">Ubl conjugation pathway</keyword>
<dbReference type="GO" id="GO:0008270">
    <property type="term" value="F:zinc ion binding"/>
    <property type="evidence" value="ECO:0007669"/>
    <property type="project" value="UniProtKB-KW"/>
</dbReference>
<feature type="transmembrane region" description="Helical" evidence="16">
    <location>
        <begin position="24"/>
        <end position="46"/>
    </location>
</feature>